<dbReference type="GO" id="GO:0032991">
    <property type="term" value="C:protein-containing complex"/>
    <property type="evidence" value="ECO:0007669"/>
    <property type="project" value="TreeGrafter"/>
</dbReference>
<dbReference type="FunFam" id="2.10.25.10:FF:000100">
    <property type="entry name" value="neurogenic locus notch homolog protein 3"/>
    <property type="match status" value="1"/>
</dbReference>
<evidence type="ECO:0000256" key="2">
    <source>
        <dbReference type="ARBA" id="ARBA00022729"/>
    </source>
</evidence>
<dbReference type="PROSITE" id="PS01186">
    <property type="entry name" value="EGF_2"/>
    <property type="match status" value="1"/>
</dbReference>
<keyword evidence="2" id="KW-0732">Signal</keyword>
<keyword evidence="3" id="KW-0677">Repeat</keyword>
<evidence type="ECO:0000259" key="6">
    <source>
        <dbReference type="PROSITE" id="PS00022"/>
    </source>
</evidence>
<dbReference type="GO" id="GO:0045197">
    <property type="term" value="P:establishment or maintenance of epithelial cell apical/basal polarity"/>
    <property type="evidence" value="ECO:0007669"/>
    <property type="project" value="TreeGrafter"/>
</dbReference>
<dbReference type="Gene3D" id="2.10.25.10">
    <property type="entry name" value="Laminin"/>
    <property type="match status" value="2"/>
</dbReference>
<evidence type="ECO:0000256" key="1">
    <source>
        <dbReference type="ARBA" id="ARBA00022536"/>
    </source>
</evidence>
<protein>
    <recommendedName>
        <fullName evidence="6 7">EGF-like domain-containing protein</fullName>
    </recommendedName>
</protein>
<name>A0A820P8H2_9BILA</name>
<dbReference type="PROSITE" id="PS00022">
    <property type="entry name" value="EGF_1"/>
    <property type="match status" value="2"/>
</dbReference>
<dbReference type="Pfam" id="PF07645">
    <property type="entry name" value="EGF_CA"/>
    <property type="match status" value="1"/>
</dbReference>
<dbReference type="GO" id="GO:0005886">
    <property type="term" value="C:plasma membrane"/>
    <property type="evidence" value="ECO:0007669"/>
    <property type="project" value="TreeGrafter"/>
</dbReference>
<evidence type="ECO:0000256" key="3">
    <source>
        <dbReference type="ARBA" id="ARBA00022737"/>
    </source>
</evidence>
<dbReference type="PANTHER" id="PTHR24049">
    <property type="entry name" value="CRUMBS FAMILY MEMBER"/>
    <property type="match status" value="1"/>
</dbReference>
<dbReference type="InterPro" id="IPR001881">
    <property type="entry name" value="EGF-like_Ca-bd_dom"/>
</dbReference>
<dbReference type="EMBL" id="CAJOAZ010026375">
    <property type="protein sequence ID" value="CAF4400562.1"/>
    <property type="molecule type" value="Genomic_DNA"/>
</dbReference>
<evidence type="ECO:0000256" key="5">
    <source>
        <dbReference type="ARBA" id="ARBA00023180"/>
    </source>
</evidence>
<dbReference type="SMART" id="SM00181">
    <property type="entry name" value="EGF"/>
    <property type="match status" value="2"/>
</dbReference>
<dbReference type="InterPro" id="IPR051022">
    <property type="entry name" value="Notch_Cell-Fate_Det"/>
</dbReference>
<dbReference type="InterPro" id="IPR049883">
    <property type="entry name" value="NOTCH1_EGF-like"/>
</dbReference>
<proteinExistence type="predicted"/>
<dbReference type="CDD" id="cd00054">
    <property type="entry name" value="EGF_CA"/>
    <property type="match status" value="2"/>
</dbReference>
<evidence type="ECO:0000259" key="7">
    <source>
        <dbReference type="PROSITE" id="PS01186"/>
    </source>
</evidence>
<dbReference type="InterPro" id="IPR018097">
    <property type="entry name" value="EGF_Ca-bd_CS"/>
</dbReference>
<gene>
    <name evidence="8" type="ORF">OXD698_LOCUS51429</name>
</gene>
<sequence>WDGECVEQNPCDSSPCHQNATCYNLNGGQYRCMCPPTYTGIRCDEDIDECTVFPFICRNGGTCVNEIGSYRCYCTEGWFGLTCAKAIDYCLSQPCNRNGTCINKVIIFFNQ</sequence>
<comment type="caution">
    <text evidence="8">The sequence shown here is derived from an EMBL/GenBank/DDBJ whole genome shotgun (WGS) entry which is preliminary data.</text>
</comment>
<dbReference type="SMART" id="SM00179">
    <property type="entry name" value="EGF_CA"/>
    <property type="match status" value="2"/>
</dbReference>
<evidence type="ECO:0000256" key="4">
    <source>
        <dbReference type="ARBA" id="ARBA00023157"/>
    </source>
</evidence>
<dbReference type="FunFam" id="2.10.25.10:FF:000125">
    <property type="entry name" value="Neurogenic locus notch protein-like"/>
    <property type="match status" value="1"/>
</dbReference>
<feature type="domain" description="EGF-like" evidence="6 7">
    <location>
        <begin position="72"/>
        <end position="83"/>
    </location>
</feature>
<dbReference type="GO" id="GO:0005509">
    <property type="term" value="F:calcium ion binding"/>
    <property type="evidence" value="ECO:0007669"/>
    <property type="project" value="InterPro"/>
</dbReference>
<keyword evidence="4" id="KW-1015">Disulfide bond</keyword>
<dbReference type="AlphaFoldDB" id="A0A820P8H2"/>
<dbReference type="SUPFAM" id="SSF57196">
    <property type="entry name" value="EGF/Laminin"/>
    <property type="match status" value="2"/>
</dbReference>
<keyword evidence="5" id="KW-0325">Glycoprotein</keyword>
<reference evidence="8" key="1">
    <citation type="submission" date="2021-02" db="EMBL/GenBank/DDBJ databases">
        <authorList>
            <person name="Nowell W R."/>
        </authorList>
    </citation>
    <scope>NUCLEOTIDE SEQUENCE</scope>
</reference>
<dbReference type="PROSITE" id="PS00010">
    <property type="entry name" value="ASX_HYDROXYL"/>
    <property type="match status" value="1"/>
</dbReference>
<dbReference type="GO" id="GO:0007157">
    <property type="term" value="P:heterophilic cell-cell adhesion via plasma membrane cell adhesion molecules"/>
    <property type="evidence" value="ECO:0007669"/>
    <property type="project" value="TreeGrafter"/>
</dbReference>
<feature type="domain" description="EGF-like" evidence="6">
    <location>
        <begin position="32"/>
        <end position="43"/>
    </location>
</feature>
<accession>A0A820P8H2</accession>
<dbReference type="Proteomes" id="UP000663844">
    <property type="component" value="Unassembled WGS sequence"/>
</dbReference>
<organism evidence="8 9">
    <name type="scientific">Adineta steineri</name>
    <dbReference type="NCBI Taxonomy" id="433720"/>
    <lineage>
        <taxon>Eukaryota</taxon>
        <taxon>Metazoa</taxon>
        <taxon>Spiralia</taxon>
        <taxon>Gnathifera</taxon>
        <taxon>Rotifera</taxon>
        <taxon>Eurotatoria</taxon>
        <taxon>Bdelloidea</taxon>
        <taxon>Adinetida</taxon>
        <taxon>Adinetidae</taxon>
        <taxon>Adineta</taxon>
    </lineage>
</organism>
<evidence type="ECO:0000313" key="9">
    <source>
        <dbReference type="Proteomes" id="UP000663844"/>
    </source>
</evidence>
<keyword evidence="1" id="KW-0245">EGF-like domain</keyword>
<dbReference type="PANTHER" id="PTHR24049:SF22">
    <property type="entry name" value="DROSOPHILA CRUMBS HOMOLOG"/>
    <property type="match status" value="1"/>
</dbReference>
<evidence type="ECO:0000313" key="8">
    <source>
        <dbReference type="EMBL" id="CAF4400562.1"/>
    </source>
</evidence>
<dbReference type="InterPro" id="IPR000152">
    <property type="entry name" value="EGF-type_Asp/Asn_hydroxyl_site"/>
</dbReference>
<dbReference type="PROSITE" id="PS01187">
    <property type="entry name" value="EGF_CA"/>
    <property type="match status" value="1"/>
</dbReference>
<feature type="non-terminal residue" evidence="8">
    <location>
        <position position="1"/>
    </location>
</feature>
<dbReference type="InterPro" id="IPR000742">
    <property type="entry name" value="EGF"/>
</dbReference>